<gene>
    <name evidence="2" type="ORF">B1A_03503</name>
</gene>
<evidence type="ECO:0000259" key="1">
    <source>
        <dbReference type="Pfam" id="PF13808"/>
    </source>
</evidence>
<feature type="domain" description="H repeat-associated protein N-terminal" evidence="1">
    <location>
        <begin position="129"/>
        <end position="222"/>
    </location>
</feature>
<evidence type="ECO:0000313" key="2">
    <source>
        <dbReference type="EMBL" id="EQD76051.1"/>
    </source>
</evidence>
<comment type="caution">
    <text evidence="2">The sequence shown here is derived from an EMBL/GenBank/DDBJ whole genome shotgun (WGS) entry which is preliminary data.</text>
</comment>
<dbReference type="AlphaFoldDB" id="T1BSZ6"/>
<dbReference type="Pfam" id="PF13808">
    <property type="entry name" value="DDE_Tnp_1_assoc"/>
    <property type="match status" value="1"/>
</dbReference>
<feature type="non-terminal residue" evidence="2">
    <location>
        <position position="256"/>
    </location>
</feature>
<proteinExistence type="predicted"/>
<name>T1BSZ6_9ZZZZ</name>
<protein>
    <submittedName>
        <fullName evidence="2">Transposase tnpA</fullName>
    </submittedName>
</protein>
<sequence length="256" mass="28635">MRTLILPGDRRPHLASKVLALCLHRLSSDWEIRYGHPILFVETFIDPSRFSGTCYKAAGFQDLGETKGYRRNAGRYDYHGESKRIFVRPLRRNALRLLSSSDHLPIFQTKEARVPVKALSKKDIQSLMDALARMTDPRKRRGIRHSQVSLIATLACALLSGACHTLAMAEWAANLSNALKKRLGFRRHPETKVWVAPSEPTLRRTLQSIDVLKVEQAISGWLARILSKSGLTDEVQALSVDGKTVRGASKAEGGQK</sequence>
<dbReference type="EMBL" id="AUZX01002576">
    <property type="protein sequence ID" value="EQD76051.1"/>
    <property type="molecule type" value="Genomic_DNA"/>
</dbReference>
<organism evidence="2">
    <name type="scientific">mine drainage metagenome</name>
    <dbReference type="NCBI Taxonomy" id="410659"/>
    <lineage>
        <taxon>unclassified sequences</taxon>
        <taxon>metagenomes</taxon>
        <taxon>ecological metagenomes</taxon>
    </lineage>
</organism>
<accession>T1BSZ6</accession>
<dbReference type="InterPro" id="IPR032806">
    <property type="entry name" value="YbfD_N"/>
</dbReference>
<reference evidence="2" key="2">
    <citation type="journal article" date="2014" name="ISME J.">
        <title>Microbial stratification in low pH oxic and suboxic macroscopic growths along an acid mine drainage.</title>
        <authorList>
            <person name="Mendez-Garcia C."/>
            <person name="Mesa V."/>
            <person name="Sprenger R.R."/>
            <person name="Richter M."/>
            <person name="Diez M.S."/>
            <person name="Solano J."/>
            <person name="Bargiela R."/>
            <person name="Golyshina O.V."/>
            <person name="Manteca A."/>
            <person name="Ramos J.L."/>
            <person name="Gallego J.R."/>
            <person name="Llorente I."/>
            <person name="Martins Dos Santos V.A."/>
            <person name="Jensen O.N."/>
            <person name="Pelaez A.I."/>
            <person name="Sanchez J."/>
            <person name="Ferrer M."/>
        </authorList>
    </citation>
    <scope>NUCLEOTIDE SEQUENCE</scope>
</reference>
<reference evidence="2" key="1">
    <citation type="submission" date="2013-08" db="EMBL/GenBank/DDBJ databases">
        <authorList>
            <person name="Mendez C."/>
            <person name="Richter M."/>
            <person name="Ferrer M."/>
            <person name="Sanchez J."/>
        </authorList>
    </citation>
    <scope>NUCLEOTIDE SEQUENCE</scope>
</reference>